<evidence type="ECO:0000313" key="2">
    <source>
        <dbReference type="Proteomes" id="UP001291623"/>
    </source>
</evidence>
<dbReference type="Proteomes" id="UP001291623">
    <property type="component" value="Unassembled WGS sequence"/>
</dbReference>
<proteinExistence type="predicted"/>
<dbReference type="EMBL" id="JAVYJV010000014">
    <property type="protein sequence ID" value="KAK4354404.1"/>
    <property type="molecule type" value="Genomic_DNA"/>
</dbReference>
<evidence type="ECO:0000313" key="1">
    <source>
        <dbReference type="EMBL" id="KAK4354404.1"/>
    </source>
</evidence>
<dbReference type="AlphaFoldDB" id="A0AAE1RL42"/>
<gene>
    <name evidence="1" type="ORF">RND71_026598</name>
</gene>
<keyword evidence="2" id="KW-1185">Reference proteome</keyword>
<name>A0AAE1RL42_9SOLA</name>
<reference evidence="1" key="1">
    <citation type="submission" date="2023-12" db="EMBL/GenBank/DDBJ databases">
        <title>Genome assembly of Anisodus tanguticus.</title>
        <authorList>
            <person name="Wang Y.-J."/>
        </authorList>
    </citation>
    <scope>NUCLEOTIDE SEQUENCE</scope>
    <source>
        <strain evidence="1">KB-2021</strain>
        <tissue evidence="1">Leaf</tissue>
    </source>
</reference>
<organism evidence="1 2">
    <name type="scientific">Anisodus tanguticus</name>
    <dbReference type="NCBI Taxonomy" id="243964"/>
    <lineage>
        <taxon>Eukaryota</taxon>
        <taxon>Viridiplantae</taxon>
        <taxon>Streptophyta</taxon>
        <taxon>Embryophyta</taxon>
        <taxon>Tracheophyta</taxon>
        <taxon>Spermatophyta</taxon>
        <taxon>Magnoliopsida</taxon>
        <taxon>eudicotyledons</taxon>
        <taxon>Gunneridae</taxon>
        <taxon>Pentapetalae</taxon>
        <taxon>asterids</taxon>
        <taxon>lamiids</taxon>
        <taxon>Solanales</taxon>
        <taxon>Solanaceae</taxon>
        <taxon>Solanoideae</taxon>
        <taxon>Hyoscyameae</taxon>
        <taxon>Anisodus</taxon>
    </lineage>
</organism>
<comment type="caution">
    <text evidence="1">The sequence shown here is derived from an EMBL/GenBank/DDBJ whole genome shotgun (WGS) entry which is preliminary data.</text>
</comment>
<accession>A0AAE1RL42</accession>
<protein>
    <submittedName>
        <fullName evidence="1">Uncharacterized protein</fullName>
    </submittedName>
</protein>
<sequence length="63" mass="7547">MRKKDRDEWVEPRAKKTYNEVQQQLEELCRTQQPANTLLIQEQIEQKWLDSVGGPTRFGRLMT</sequence>